<name>A0A5B7Y8M5_9ALTE</name>
<sequence>MRRVITFGTFDVLHIGHIRILKRAKALGDYLIVGISSDELNFNKKGRNPVYPYHSRHELIESLRFVDEIFTEESLEKKREYIKAHNADVLVMGNDWEGRFDDLKDTCDVVYLPRTPSISTTEIIEIIKER</sequence>
<dbReference type="InterPro" id="IPR004821">
    <property type="entry name" value="Cyt_trans-like"/>
</dbReference>
<organism evidence="4 5">
    <name type="scientific">Salinimonas iocasae</name>
    <dbReference type="NCBI Taxonomy" id="2572577"/>
    <lineage>
        <taxon>Bacteria</taxon>
        <taxon>Pseudomonadati</taxon>
        <taxon>Pseudomonadota</taxon>
        <taxon>Gammaproteobacteria</taxon>
        <taxon>Alteromonadales</taxon>
        <taxon>Alteromonadaceae</taxon>
        <taxon>Alteromonas/Salinimonas group</taxon>
        <taxon>Salinimonas</taxon>
    </lineage>
</organism>
<proteinExistence type="predicted"/>
<dbReference type="EMBL" id="CP039852">
    <property type="protein sequence ID" value="QCZ92004.1"/>
    <property type="molecule type" value="Genomic_DNA"/>
</dbReference>
<dbReference type="KEGG" id="salk:FBQ74_00265"/>
<dbReference type="RefSeq" id="WP_139754768.1">
    <property type="nucleotide sequence ID" value="NZ_CP039852.1"/>
</dbReference>
<gene>
    <name evidence="4" type="ORF">FBQ74_00265</name>
</gene>
<evidence type="ECO:0000313" key="4">
    <source>
        <dbReference type="EMBL" id="QCZ92004.1"/>
    </source>
</evidence>
<dbReference type="OrthoDB" id="9802794at2"/>
<keyword evidence="2 4" id="KW-0548">Nucleotidyltransferase</keyword>
<dbReference type="InterPro" id="IPR050385">
    <property type="entry name" value="Archaeal_FAD_synthase"/>
</dbReference>
<dbReference type="PANTHER" id="PTHR43793:SF1">
    <property type="entry name" value="FAD SYNTHASE"/>
    <property type="match status" value="1"/>
</dbReference>
<feature type="domain" description="Cytidyltransferase-like" evidence="3">
    <location>
        <begin position="5"/>
        <end position="125"/>
    </location>
</feature>
<dbReference type="AlphaFoldDB" id="A0A5B7Y8M5"/>
<evidence type="ECO:0000256" key="1">
    <source>
        <dbReference type="ARBA" id="ARBA00022679"/>
    </source>
</evidence>
<evidence type="ECO:0000313" key="5">
    <source>
        <dbReference type="Proteomes" id="UP000304912"/>
    </source>
</evidence>
<dbReference type="Pfam" id="PF01467">
    <property type="entry name" value="CTP_transf_like"/>
    <property type="match status" value="1"/>
</dbReference>
<dbReference type="PANTHER" id="PTHR43793">
    <property type="entry name" value="FAD SYNTHASE"/>
    <property type="match status" value="1"/>
</dbReference>
<evidence type="ECO:0000256" key="2">
    <source>
        <dbReference type="ARBA" id="ARBA00022695"/>
    </source>
</evidence>
<keyword evidence="5" id="KW-1185">Reference proteome</keyword>
<keyword evidence="1 4" id="KW-0808">Transferase</keyword>
<evidence type="ECO:0000259" key="3">
    <source>
        <dbReference type="Pfam" id="PF01467"/>
    </source>
</evidence>
<dbReference type="Gene3D" id="3.40.50.620">
    <property type="entry name" value="HUPs"/>
    <property type="match status" value="1"/>
</dbReference>
<dbReference type="NCBIfam" id="TIGR00125">
    <property type="entry name" value="cyt_tran_rel"/>
    <property type="match status" value="1"/>
</dbReference>
<dbReference type="GO" id="GO:0016779">
    <property type="term" value="F:nucleotidyltransferase activity"/>
    <property type="evidence" value="ECO:0007669"/>
    <property type="project" value="UniProtKB-KW"/>
</dbReference>
<reference evidence="4 5" key="1">
    <citation type="submission" date="2019-04" db="EMBL/GenBank/DDBJ databases">
        <title>Salinimonas iocasae sp. nov., a halophilic bacterium isolated from the outer tube casing of tubeworms in Okinawa Trough.</title>
        <authorList>
            <person name="Zhang H."/>
            <person name="Wang H."/>
            <person name="Li C."/>
        </authorList>
    </citation>
    <scope>NUCLEOTIDE SEQUENCE [LARGE SCALE GENOMIC DNA]</scope>
    <source>
        <strain evidence="4 5">KX18D6</strain>
    </source>
</reference>
<protein>
    <submittedName>
        <fullName evidence="4">Glycerol-3-phosphate cytidylyltransferase</fullName>
    </submittedName>
</protein>
<dbReference type="InterPro" id="IPR014729">
    <property type="entry name" value="Rossmann-like_a/b/a_fold"/>
</dbReference>
<dbReference type="SUPFAM" id="SSF52374">
    <property type="entry name" value="Nucleotidylyl transferase"/>
    <property type="match status" value="1"/>
</dbReference>
<accession>A0A5B7Y8M5</accession>
<dbReference type="Proteomes" id="UP000304912">
    <property type="component" value="Chromosome"/>
</dbReference>